<evidence type="ECO:0000259" key="10">
    <source>
        <dbReference type="PROSITE" id="PS50002"/>
    </source>
</evidence>
<dbReference type="Pfam" id="PF14604">
    <property type="entry name" value="SH3_9"/>
    <property type="match status" value="1"/>
</dbReference>
<dbReference type="Gene3D" id="1.20.5.1940">
    <property type="match status" value="1"/>
</dbReference>
<dbReference type="InterPro" id="IPR050670">
    <property type="entry name" value="STAM"/>
</dbReference>
<feature type="region of interest" description="Disordered" evidence="9">
    <location>
        <begin position="317"/>
        <end position="337"/>
    </location>
</feature>
<sequence length="734" mass="78905">MFGRPANPYDEVVGASLEPSTEPRSPPSLGLERGLHGQGGDWRKGMLTDVPSSLIASAAKATDEKQTEINWEIALTVWDKVNEDGETGARNCIAALQKRLTHRSANVQLFSLTLAGALVSNCGPPLHREISGKAFTSALTRLVNDRSTHETVKKEALKQIETWVKEHQGNSDFDLMADTYEALKHWIADSSCLPRDRLDTQLIVTRTLIPQSDDILRREEEDLQRALAESAALADPVRNASSPATATAIDRAPPQPERNLPSHARAMYDFAGESSDELSFARGELIRVIDAVSDEWWRGELRGRTGIFPTNYVEPASAPSAVTSEAPRSVAGPSSEDMEGEVFAQAAAIDRLLSLMHTLRARGEDFADNEELTDLYNSSMALRPKVVQLIRKYDQKQAELRAMNDKVEQAKATFERNAALAHQHQQQAHAAHYQQQPPYQQQPNGYGAPQPAQYGQPAMDAYGRQYSPAPNPAAGYASPVPMAQSPAPAGQPLQQNPADAAREEELKREYERQLVEYQRQLEEYNRQVAAIQAQQQAAAGAPQGGQVPPPSAAAPAGGDQGSSPNVMTASHPPAGPSADAQQAPHAGQPQGQPQPVWDAQTNQWVWPHLQANVTAPPATSPLNAPGQPYPPPQQAAAQPVPVEQMANLSVTSSPPPMQPAAAAPYAQQQPYPTGATSPLPPPPASSGPQGHHPAASPGLAHAAPSYAGYPGAPSPAQPYQYSQPGYAQPYPSQA</sequence>
<dbReference type="OrthoDB" id="10255964at2759"/>
<evidence type="ECO:0000256" key="8">
    <source>
        <dbReference type="SAM" id="Coils"/>
    </source>
</evidence>
<evidence type="ECO:0000256" key="2">
    <source>
        <dbReference type="ARBA" id="ARBA00009666"/>
    </source>
</evidence>
<dbReference type="GO" id="GO:0010008">
    <property type="term" value="C:endosome membrane"/>
    <property type="evidence" value="ECO:0007669"/>
    <property type="project" value="UniProtKB-SubCell"/>
</dbReference>
<accession>A0A9P6VVF6</accession>
<dbReference type="Pfam" id="PF00790">
    <property type="entry name" value="VHS"/>
    <property type="match status" value="1"/>
</dbReference>
<dbReference type="PANTHER" id="PTHR45929:SF3">
    <property type="entry name" value="JAK PATHWAY SIGNAL TRANSDUCTION ADAPTOR MOLECULE"/>
    <property type="match status" value="1"/>
</dbReference>
<comment type="subcellular location">
    <subcellularLocation>
        <location evidence="1">Endosome membrane</location>
        <topology evidence="1">Peripheral membrane protein</topology>
        <orientation evidence="1">Cytoplasmic side</orientation>
    </subcellularLocation>
</comment>
<protein>
    <recommendedName>
        <fullName evidence="3">Class E vacuolar protein-sorting machinery protein HSE1</fullName>
    </recommendedName>
    <alternativeName>
        <fullName evidence="4">Class E vacuolar protein-sorting machinery protein hse1</fullName>
    </alternativeName>
</protein>
<dbReference type="InterPro" id="IPR002014">
    <property type="entry name" value="VHS_dom"/>
</dbReference>
<feature type="region of interest" description="Disordered" evidence="9">
    <location>
        <begin position="1"/>
        <end position="43"/>
    </location>
</feature>
<evidence type="ECO:0000259" key="11">
    <source>
        <dbReference type="PROSITE" id="PS50179"/>
    </source>
</evidence>
<dbReference type="Proteomes" id="UP000777482">
    <property type="component" value="Unassembled WGS sequence"/>
</dbReference>
<reference evidence="12 13" key="1">
    <citation type="submission" date="2020-11" db="EMBL/GenBank/DDBJ databases">
        <title>Kefir isolates.</title>
        <authorList>
            <person name="Marcisauskas S."/>
            <person name="Kim Y."/>
            <person name="Blasche S."/>
        </authorList>
    </citation>
    <scope>NUCLEOTIDE SEQUENCE [LARGE SCALE GENOMIC DNA]</scope>
    <source>
        <strain evidence="12 13">KR</strain>
    </source>
</reference>
<dbReference type="SMART" id="SM00326">
    <property type="entry name" value="SH3"/>
    <property type="match status" value="1"/>
</dbReference>
<name>A0A9P6VVF6_RHOMI</name>
<keyword evidence="8" id="KW-0175">Coiled coil</keyword>
<dbReference type="GO" id="GO:0033565">
    <property type="term" value="C:ESCRT-0 complex"/>
    <property type="evidence" value="ECO:0007669"/>
    <property type="project" value="TreeGrafter"/>
</dbReference>
<evidence type="ECO:0000256" key="6">
    <source>
        <dbReference type="ARBA" id="ARBA00022753"/>
    </source>
</evidence>
<evidence type="ECO:0000256" key="5">
    <source>
        <dbReference type="ARBA" id="ARBA00022443"/>
    </source>
</evidence>
<keyword evidence="6" id="KW-0967">Endosome</keyword>
<feature type="region of interest" description="Disordered" evidence="9">
    <location>
        <begin position="535"/>
        <end position="596"/>
    </location>
</feature>
<feature type="compositionally biased region" description="Low complexity" evidence="9">
    <location>
        <begin position="702"/>
        <end position="711"/>
    </location>
</feature>
<dbReference type="GO" id="GO:0035091">
    <property type="term" value="F:phosphatidylinositol binding"/>
    <property type="evidence" value="ECO:0007669"/>
    <property type="project" value="InterPro"/>
</dbReference>
<feature type="domain" description="VHS" evidence="11">
    <location>
        <begin position="61"/>
        <end position="184"/>
    </location>
</feature>
<dbReference type="PROSITE" id="PS50179">
    <property type="entry name" value="VHS"/>
    <property type="match status" value="1"/>
</dbReference>
<dbReference type="Gene3D" id="1.25.40.90">
    <property type="match status" value="1"/>
</dbReference>
<feature type="compositionally biased region" description="Low complexity" evidence="9">
    <location>
        <begin position="418"/>
        <end position="453"/>
    </location>
</feature>
<dbReference type="FunFam" id="2.30.30.40:FF:000072">
    <property type="entry name" value="Unconventional Myosin IB"/>
    <property type="match status" value="1"/>
</dbReference>
<keyword evidence="5 7" id="KW-0728">SH3 domain</keyword>
<evidence type="ECO:0000256" key="3">
    <source>
        <dbReference type="ARBA" id="ARBA00017923"/>
    </source>
</evidence>
<dbReference type="PRINTS" id="PR00452">
    <property type="entry name" value="SH3DOMAIN"/>
</dbReference>
<dbReference type="EMBL" id="PUHQ01000104">
    <property type="protein sequence ID" value="KAG0656080.1"/>
    <property type="molecule type" value="Genomic_DNA"/>
</dbReference>
<dbReference type="InterPro" id="IPR008942">
    <property type="entry name" value="ENTH_VHS"/>
</dbReference>
<dbReference type="InterPro" id="IPR036028">
    <property type="entry name" value="SH3-like_dom_sf"/>
</dbReference>
<dbReference type="PRINTS" id="PR00499">
    <property type="entry name" value="P67PHOX"/>
</dbReference>
<keyword evidence="13" id="KW-1185">Reference proteome</keyword>
<dbReference type="SUPFAM" id="SSF48464">
    <property type="entry name" value="ENTH/VHS domain"/>
    <property type="match status" value="1"/>
</dbReference>
<dbReference type="CDD" id="cd16978">
    <property type="entry name" value="VHS_HSE1"/>
    <property type="match status" value="1"/>
</dbReference>
<comment type="caution">
    <text evidence="12">The sequence shown here is derived from an EMBL/GenBank/DDBJ whole genome shotgun (WGS) entry which is preliminary data.</text>
</comment>
<dbReference type="GO" id="GO:0043328">
    <property type="term" value="P:protein transport to vacuole involved in ubiquitin-dependent protein catabolic process via the multivesicular body sorting pathway"/>
    <property type="evidence" value="ECO:0007669"/>
    <property type="project" value="TreeGrafter"/>
</dbReference>
<dbReference type="SUPFAM" id="SSF50044">
    <property type="entry name" value="SH3-domain"/>
    <property type="match status" value="1"/>
</dbReference>
<dbReference type="InterPro" id="IPR001452">
    <property type="entry name" value="SH3_domain"/>
</dbReference>
<evidence type="ECO:0000256" key="7">
    <source>
        <dbReference type="PROSITE-ProRule" id="PRU00192"/>
    </source>
</evidence>
<dbReference type="PANTHER" id="PTHR45929">
    <property type="entry name" value="JAK PATHWAY SIGNAL TRANSDUCTION ADAPTOR MOLECULE"/>
    <property type="match status" value="1"/>
</dbReference>
<comment type="similarity">
    <text evidence="2">Belongs to the STAM family.</text>
</comment>
<dbReference type="GO" id="GO:0043130">
    <property type="term" value="F:ubiquitin binding"/>
    <property type="evidence" value="ECO:0007669"/>
    <property type="project" value="InterPro"/>
</dbReference>
<dbReference type="AlphaFoldDB" id="A0A9P6VVF6"/>
<feature type="compositionally biased region" description="Low complexity" evidence="9">
    <location>
        <begin position="535"/>
        <end position="546"/>
    </location>
</feature>
<gene>
    <name evidence="12" type="primary">HSE1</name>
    <name evidence="12" type="ORF">C6P46_000448</name>
</gene>
<feature type="compositionally biased region" description="Low complexity" evidence="9">
    <location>
        <begin position="659"/>
        <end position="677"/>
    </location>
</feature>
<feature type="compositionally biased region" description="Low complexity" evidence="9">
    <location>
        <begin position="553"/>
        <end position="564"/>
    </location>
</feature>
<feature type="compositionally biased region" description="Low complexity" evidence="9">
    <location>
        <begin position="717"/>
        <end position="734"/>
    </location>
</feature>
<proteinExistence type="inferred from homology"/>
<feature type="compositionally biased region" description="Low complexity" evidence="9">
    <location>
        <begin position="578"/>
        <end position="595"/>
    </location>
</feature>
<evidence type="ECO:0000256" key="9">
    <source>
        <dbReference type="SAM" id="MobiDB-lite"/>
    </source>
</evidence>
<evidence type="ECO:0000313" key="13">
    <source>
        <dbReference type="Proteomes" id="UP000777482"/>
    </source>
</evidence>
<evidence type="ECO:0000256" key="1">
    <source>
        <dbReference type="ARBA" id="ARBA00004125"/>
    </source>
</evidence>
<organism evidence="12 13">
    <name type="scientific">Rhodotorula mucilaginosa</name>
    <name type="common">Yeast</name>
    <name type="synonym">Rhodotorula rubra</name>
    <dbReference type="NCBI Taxonomy" id="5537"/>
    <lineage>
        <taxon>Eukaryota</taxon>
        <taxon>Fungi</taxon>
        <taxon>Dikarya</taxon>
        <taxon>Basidiomycota</taxon>
        <taxon>Pucciniomycotina</taxon>
        <taxon>Microbotryomycetes</taxon>
        <taxon>Sporidiobolales</taxon>
        <taxon>Sporidiobolaceae</taxon>
        <taxon>Rhodotorula</taxon>
    </lineage>
</organism>
<feature type="region of interest" description="Disordered" evidence="9">
    <location>
        <begin position="613"/>
        <end position="734"/>
    </location>
</feature>
<feature type="region of interest" description="Disordered" evidence="9">
    <location>
        <begin position="418"/>
        <end position="506"/>
    </location>
</feature>
<evidence type="ECO:0000313" key="12">
    <source>
        <dbReference type="EMBL" id="KAG0656080.1"/>
    </source>
</evidence>
<dbReference type="Gene3D" id="2.30.30.40">
    <property type="entry name" value="SH3 Domains"/>
    <property type="match status" value="1"/>
</dbReference>
<feature type="coiled-coil region" evidence="8">
    <location>
        <begin position="386"/>
        <end position="417"/>
    </location>
</feature>
<evidence type="ECO:0000256" key="4">
    <source>
        <dbReference type="ARBA" id="ARBA00018978"/>
    </source>
</evidence>
<dbReference type="PROSITE" id="PS50002">
    <property type="entry name" value="SH3"/>
    <property type="match status" value="1"/>
</dbReference>
<dbReference type="SMART" id="SM00288">
    <property type="entry name" value="VHS"/>
    <property type="match status" value="1"/>
</dbReference>
<dbReference type="SUPFAM" id="SSF89009">
    <property type="entry name" value="GAT-like domain"/>
    <property type="match status" value="1"/>
</dbReference>
<feature type="domain" description="SH3" evidence="10">
    <location>
        <begin position="259"/>
        <end position="318"/>
    </location>
</feature>